<dbReference type="RefSeq" id="WP_184403808.1">
    <property type="nucleotide sequence ID" value="NZ_JACHHJ010000002.1"/>
</dbReference>
<dbReference type="PANTHER" id="PTHR35333:SF3">
    <property type="entry name" value="BETA-LACTAMASE-TYPE TRANSPEPTIDASE FOLD CONTAINING PROTEIN"/>
    <property type="match status" value="1"/>
</dbReference>
<name>A0A841PRS8_9BACL</name>
<dbReference type="Proteomes" id="UP000568839">
    <property type="component" value="Unassembled WGS sequence"/>
</dbReference>
<reference evidence="2 3" key="1">
    <citation type="submission" date="2020-08" db="EMBL/GenBank/DDBJ databases">
        <title>Genomic Encyclopedia of Type Strains, Phase IV (KMG-IV): sequencing the most valuable type-strain genomes for metagenomic binning, comparative biology and taxonomic classification.</title>
        <authorList>
            <person name="Goeker M."/>
        </authorList>
    </citation>
    <scope>NUCLEOTIDE SEQUENCE [LARGE SCALE GENOMIC DNA]</scope>
    <source>
        <strain evidence="2 3">DSM 21769</strain>
    </source>
</reference>
<keyword evidence="3" id="KW-1185">Reference proteome</keyword>
<dbReference type="Gene3D" id="3.40.710.10">
    <property type="entry name" value="DD-peptidase/beta-lactamase superfamily"/>
    <property type="match status" value="1"/>
</dbReference>
<dbReference type="InterPro" id="IPR045155">
    <property type="entry name" value="Beta-lactam_cat"/>
</dbReference>
<dbReference type="EMBL" id="JACHHJ010000002">
    <property type="protein sequence ID" value="MBB6449866.1"/>
    <property type="molecule type" value="Genomic_DNA"/>
</dbReference>
<dbReference type="InterPro" id="IPR000871">
    <property type="entry name" value="Beta-lactam_class-A"/>
</dbReference>
<dbReference type="GO" id="GO:0030655">
    <property type="term" value="P:beta-lactam antibiotic catabolic process"/>
    <property type="evidence" value="ECO:0007669"/>
    <property type="project" value="InterPro"/>
</dbReference>
<accession>A0A841PRS8</accession>
<dbReference type="PANTHER" id="PTHR35333">
    <property type="entry name" value="BETA-LACTAMASE"/>
    <property type="match status" value="1"/>
</dbReference>
<dbReference type="GO" id="GO:0008800">
    <property type="term" value="F:beta-lactamase activity"/>
    <property type="evidence" value="ECO:0007669"/>
    <property type="project" value="UniProtKB-EC"/>
</dbReference>
<feature type="domain" description="Beta-lactamase class A catalytic" evidence="1">
    <location>
        <begin position="24"/>
        <end position="265"/>
    </location>
</feature>
<keyword evidence="2" id="KW-0378">Hydrolase</keyword>
<dbReference type="AlphaFoldDB" id="A0A841PRS8"/>
<evidence type="ECO:0000313" key="3">
    <source>
        <dbReference type="Proteomes" id="UP000568839"/>
    </source>
</evidence>
<sequence length="293" mass="32679">MVHVNDQLHTLLSEKNVGLAIYGIGIHHVEKNESFYMNGNELFQQASIFKIPILLSLLRQVDSNIIHLSNTITLSHKDVVPGSGVLKDLDYGITLTIKDLATLMIIVSDNMATDQIINLVGLEQIQQDLIDWELNDTHIVLNTYELLCSSVGLSPDSYNDKLIYRLDIKAFDHESPVFQTETRTNTTTPRDMNNLLKKLVSGEILTEKNTAIALDILGRQQLNHRIPALLENDVKVMHKTGSLGPVINDTGILALPEHRSTLILSLFSKGNTSTLSAERALSTISRLFVDDYL</sequence>
<protein>
    <submittedName>
        <fullName evidence="2">Beta-lactamase class A</fullName>
        <ecNumber evidence="2">3.5.2.6</ecNumber>
    </submittedName>
</protein>
<dbReference type="Pfam" id="PF13354">
    <property type="entry name" value="Beta-lactamase2"/>
    <property type="match status" value="1"/>
</dbReference>
<dbReference type="SUPFAM" id="SSF56601">
    <property type="entry name" value="beta-lactamase/transpeptidase-like"/>
    <property type="match status" value="1"/>
</dbReference>
<evidence type="ECO:0000313" key="2">
    <source>
        <dbReference type="EMBL" id="MBB6449866.1"/>
    </source>
</evidence>
<comment type="caution">
    <text evidence="2">The sequence shown here is derived from an EMBL/GenBank/DDBJ whole genome shotgun (WGS) entry which is preliminary data.</text>
</comment>
<proteinExistence type="predicted"/>
<evidence type="ECO:0000259" key="1">
    <source>
        <dbReference type="Pfam" id="PF13354"/>
    </source>
</evidence>
<gene>
    <name evidence="2" type="ORF">HNR44_001844</name>
</gene>
<dbReference type="GO" id="GO:0046677">
    <property type="term" value="P:response to antibiotic"/>
    <property type="evidence" value="ECO:0007669"/>
    <property type="project" value="InterPro"/>
</dbReference>
<dbReference type="EC" id="3.5.2.6" evidence="2"/>
<organism evidence="2 3">
    <name type="scientific">Geomicrobium halophilum</name>
    <dbReference type="NCBI Taxonomy" id="549000"/>
    <lineage>
        <taxon>Bacteria</taxon>
        <taxon>Bacillati</taxon>
        <taxon>Bacillota</taxon>
        <taxon>Bacilli</taxon>
        <taxon>Bacillales</taxon>
        <taxon>Geomicrobium</taxon>
    </lineage>
</organism>
<dbReference type="InterPro" id="IPR012338">
    <property type="entry name" value="Beta-lactam/transpept-like"/>
</dbReference>